<evidence type="ECO:0000313" key="8">
    <source>
        <dbReference type="Proteomes" id="UP000317894"/>
    </source>
</evidence>
<comment type="caution">
    <text evidence="7">The sequence shown here is derived from an EMBL/GenBank/DDBJ whole genome shotgun (WGS) entry which is preliminary data.</text>
</comment>
<evidence type="ECO:0000256" key="2">
    <source>
        <dbReference type="ARBA" id="ARBA00007524"/>
    </source>
</evidence>
<dbReference type="EMBL" id="VJWA01000002">
    <property type="protein sequence ID" value="TRW15193.1"/>
    <property type="molecule type" value="Genomic_DNA"/>
</dbReference>
<keyword evidence="4 6" id="KW-1133">Transmembrane helix</keyword>
<comment type="subcellular location">
    <subcellularLocation>
        <location evidence="1">Membrane</location>
        <topology evidence="1">Multi-pass membrane protein</topology>
    </subcellularLocation>
</comment>
<dbReference type="PANTHER" id="PTHR10057:SF0">
    <property type="entry name" value="TRANSLOCATOR PROTEIN"/>
    <property type="match status" value="1"/>
</dbReference>
<feature type="transmembrane region" description="Helical" evidence="6">
    <location>
        <begin position="75"/>
        <end position="95"/>
    </location>
</feature>
<feature type="transmembrane region" description="Helical" evidence="6">
    <location>
        <begin position="128"/>
        <end position="148"/>
    </location>
</feature>
<sequence>MQTAIFVAGGIALVLGALGGATSPITSWYDDLKKPRWQPPKWLFGPAWGVILACAATAAVLGWNASTGSAARTDLLIAFGVNAVFFIGWSPLFFVARRPDWAMIEWVFLWASVAAGTLVVARVSDLGGLFMVPYLAWVSFAGVLNRAIVIRNRPFAGRVAG</sequence>
<dbReference type="OrthoDB" id="9795496at2"/>
<dbReference type="Gene3D" id="1.20.1260.100">
    <property type="entry name" value="TspO/MBR protein"/>
    <property type="match status" value="1"/>
</dbReference>
<evidence type="ECO:0000256" key="6">
    <source>
        <dbReference type="SAM" id="Phobius"/>
    </source>
</evidence>
<keyword evidence="8" id="KW-1185">Reference proteome</keyword>
<keyword evidence="3 6" id="KW-0812">Transmembrane</keyword>
<dbReference type="GO" id="GO:0033013">
    <property type="term" value="P:tetrapyrrole metabolic process"/>
    <property type="evidence" value="ECO:0007669"/>
    <property type="project" value="UniProtKB-ARBA"/>
</dbReference>
<gene>
    <name evidence="7" type="ORF">FMM06_16280</name>
</gene>
<evidence type="ECO:0000313" key="7">
    <source>
        <dbReference type="EMBL" id="TRW15193.1"/>
    </source>
</evidence>
<keyword evidence="5 6" id="KW-0472">Membrane</keyword>
<dbReference type="FunFam" id="1.20.1260.100:FF:000001">
    <property type="entry name" value="translocator protein 2"/>
    <property type="match status" value="1"/>
</dbReference>
<evidence type="ECO:0000256" key="5">
    <source>
        <dbReference type="ARBA" id="ARBA00023136"/>
    </source>
</evidence>
<name>A0A552UAF9_9SPHN</name>
<comment type="similarity">
    <text evidence="2">Belongs to the TspO/BZRP family.</text>
</comment>
<evidence type="ECO:0000256" key="1">
    <source>
        <dbReference type="ARBA" id="ARBA00004141"/>
    </source>
</evidence>
<dbReference type="InterPro" id="IPR038330">
    <property type="entry name" value="TspO/MBR-related_sf"/>
</dbReference>
<accession>A0A552UAF9</accession>
<dbReference type="RefSeq" id="WP_144335362.1">
    <property type="nucleotide sequence ID" value="NZ_VJWA01000002.1"/>
</dbReference>
<protein>
    <submittedName>
        <fullName evidence="7">Tryptophan-rich sensory protein</fullName>
    </submittedName>
</protein>
<feature type="transmembrane region" description="Helical" evidence="6">
    <location>
        <begin position="101"/>
        <end position="121"/>
    </location>
</feature>
<dbReference type="GO" id="GO:0016020">
    <property type="term" value="C:membrane"/>
    <property type="evidence" value="ECO:0007669"/>
    <property type="project" value="UniProtKB-SubCell"/>
</dbReference>
<dbReference type="Pfam" id="PF03073">
    <property type="entry name" value="TspO_MBR"/>
    <property type="match status" value="1"/>
</dbReference>
<feature type="transmembrane region" description="Helical" evidence="6">
    <location>
        <begin position="43"/>
        <end position="63"/>
    </location>
</feature>
<organism evidence="7 8">
    <name type="scientific">Glacieibacterium frigidum</name>
    <dbReference type="NCBI Taxonomy" id="2593303"/>
    <lineage>
        <taxon>Bacteria</taxon>
        <taxon>Pseudomonadati</taxon>
        <taxon>Pseudomonadota</taxon>
        <taxon>Alphaproteobacteria</taxon>
        <taxon>Sphingomonadales</taxon>
        <taxon>Sphingosinicellaceae</taxon>
        <taxon>Glacieibacterium</taxon>
    </lineage>
</organism>
<dbReference type="PANTHER" id="PTHR10057">
    <property type="entry name" value="PERIPHERAL-TYPE BENZODIAZEPINE RECEPTOR"/>
    <property type="match status" value="1"/>
</dbReference>
<dbReference type="InterPro" id="IPR004307">
    <property type="entry name" value="TspO_MBR"/>
</dbReference>
<dbReference type="CDD" id="cd15904">
    <property type="entry name" value="TSPO_MBR"/>
    <property type="match status" value="1"/>
</dbReference>
<evidence type="ECO:0000256" key="3">
    <source>
        <dbReference type="ARBA" id="ARBA00022692"/>
    </source>
</evidence>
<dbReference type="Proteomes" id="UP000317894">
    <property type="component" value="Unassembled WGS sequence"/>
</dbReference>
<reference evidence="7 8" key="1">
    <citation type="submission" date="2019-07" db="EMBL/GenBank/DDBJ databases">
        <title>Novel species isolated from glacier.</title>
        <authorList>
            <person name="Liu Q."/>
            <person name="Xin Y.-H."/>
        </authorList>
    </citation>
    <scope>NUCLEOTIDE SEQUENCE [LARGE SCALE GENOMIC DNA]</scope>
    <source>
        <strain evidence="7 8">LB1R16</strain>
    </source>
</reference>
<proteinExistence type="inferred from homology"/>
<dbReference type="AlphaFoldDB" id="A0A552UAF9"/>
<evidence type="ECO:0000256" key="4">
    <source>
        <dbReference type="ARBA" id="ARBA00022989"/>
    </source>
</evidence>
<dbReference type="PIRSF" id="PIRSF005859">
    <property type="entry name" value="PBR"/>
    <property type="match status" value="1"/>
</dbReference>